<name>T0RBB1_SAPDV</name>
<keyword evidence="3" id="KW-1185">Reference proteome</keyword>
<proteinExistence type="predicted"/>
<dbReference type="GeneID" id="19956075"/>
<dbReference type="Proteomes" id="UP000030762">
    <property type="component" value="Unassembled WGS sequence"/>
</dbReference>
<accession>T0RBB1</accession>
<feature type="region of interest" description="Disordered" evidence="1">
    <location>
        <begin position="263"/>
        <end position="297"/>
    </location>
</feature>
<dbReference type="AlphaFoldDB" id="T0RBB1"/>
<dbReference type="EMBL" id="JH767220">
    <property type="protein sequence ID" value="EQC26837.1"/>
    <property type="molecule type" value="Genomic_DNA"/>
</dbReference>
<evidence type="ECO:0000313" key="3">
    <source>
        <dbReference type="Proteomes" id="UP000030762"/>
    </source>
</evidence>
<sequence>MRLDADGTQALLHLTDVKTHARVLNPIFSEVVSSLDISMRPEHEASIRHDNTRKQRWQTTLAALQATIAEHIGVVTEDLRRVEHFSTDPEILCGFQPELDAIAAAEEALTSLFAKAHKHRGDDAPAKLEALKISVRSIAETLRAAICKQPRADDLVPPLDVHGHCAYLFQFVHRKNVVDVIELRVWAIGRALDSTVVPPTDATTPNPHIEVMGKADSVARDLEMQVLRADLVVMRAESQAHFAAQDKHHQELTRQLTAALEQLGQPHGSPRRTQSFPVLDPRHRERSSVADAVHHAI</sequence>
<dbReference type="RefSeq" id="XP_008619739.1">
    <property type="nucleotide sequence ID" value="XM_008621517.1"/>
</dbReference>
<evidence type="ECO:0000313" key="2">
    <source>
        <dbReference type="EMBL" id="EQC26837.1"/>
    </source>
</evidence>
<organism evidence="2 3">
    <name type="scientific">Saprolegnia diclina (strain VS20)</name>
    <dbReference type="NCBI Taxonomy" id="1156394"/>
    <lineage>
        <taxon>Eukaryota</taxon>
        <taxon>Sar</taxon>
        <taxon>Stramenopiles</taxon>
        <taxon>Oomycota</taxon>
        <taxon>Saprolegniomycetes</taxon>
        <taxon>Saprolegniales</taxon>
        <taxon>Saprolegniaceae</taxon>
        <taxon>Saprolegnia</taxon>
    </lineage>
</organism>
<dbReference type="InParanoid" id="T0RBB1"/>
<reference evidence="2 3" key="1">
    <citation type="submission" date="2012-04" db="EMBL/GenBank/DDBJ databases">
        <title>The Genome Sequence of Saprolegnia declina VS20.</title>
        <authorList>
            <consortium name="The Broad Institute Genome Sequencing Platform"/>
            <person name="Russ C."/>
            <person name="Nusbaum C."/>
            <person name="Tyler B."/>
            <person name="van West P."/>
            <person name="Dieguez-Uribeondo J."/>
            <person name="de Bruijn I."/>
            <person name="Tripathy S."/>
            <person name="Jiang R."/>
            <person name="Young S.K."/>
            <person name="Zeng Q."/>
            <person name="Gargeya S."/>
            <person name="Fitzgerald M."/>
            <person name="Haas B."/>
            <person name="Abouelleil A."/>
            <person name="Alvarado L."/>
            <person name="Arachchi H.M."/>
            <person name="Berlin A."/>
            <person name="Chapman S.B."/>
            <person name="Goldberg J."/>
            <person name="Griggs A."/>
            <person name="Gujja S."/>
            <person name="Hansen M."/>
            <person name="Howarth C."/>
            <person name="Imamovic A."/>
            <person name="Larimer J."/>
            <person name="McCowen C."/>
            <person name="Montmayeur A."/>
            <person name="Murphy C."/>
            <person name="Neiman D."/>
            <person name="Pearson M."/>
            <person name="Priest M."/>
            <person name="Roberts A."/>
            <person name="Saif S."/>
            <person name="Shea T."/>
            <person name="Sisk P."/>
            <person name="Sykes S."/>
            <person name="Wortman J."/>
            <person name="Nusbaum C."/>
            <person name="Birren B."/>
        </authorList>
    </citation>
    <scope>NUCLEOTIDE SEQUENCE [LARGE SCALE GENOMIC DNA]</scope>
    <source>
        <strain evidence="2 3">VS20</strain>
    </source>
</reference>
<evidence type="ECO:0000256" key="1">
    <source>
        <dbReference type="SAM" id="MobiDB-lite"/>
    </source>
</evidence>
<protein>
    <submittedName>
        <fullName evidence="2">Uncharacterized protein</fullName>
    </submittedName>
</protein>
<gene>
    <name evidence="2" type="ORF">SDRG_15348</name>
</gene>
<dbReference type="VEuPathDB" id="FungiDB:SDRG_15348"/>
<feature type="compositionally biased region" description="Basic and acidic residues" evidence="1">
    <location>
        <begin position="280"/>
        <end position="297"/>
    </location>
</feature>